<dbReference type="PIRSF" id="PIRSF000103">
    <property type="entry name" value="HIBADH"/>
    <property type="match status" value="1"/>
</dbReference>
<evidence type="ECO:0000259" key="4">
    <source>
        <dbReference type="Pfam" id="PF03446"/>
    </source>
</evidence>
<dbReference type="GO" id="GO:0051287">
    <property type="term" value="F:NAD binding"/>
    <property type="evidence" value="ECO:0007669"/>
    <property type="project" value="InterPro"/>
</dbReference>
<dbReference type="InterPro" id="IPR006115">
    <property type="entry name" value="6PGDH_NADP-bd"/>
</dbReference>
<dbReference type="Pfam" id="PF14833">
    <property type="entry name" value="NAD_binding_11"/>
    <property type="match status" value="1"/>
</dbReference>
<dbReference type="AlphaFoldDB" id="A0A246JUX2"/>
<gene>
    <name evidence="6" type="ORF">CDQ92_06615</name>
</gene>
<dbReference type="GO" id="GO:0016491">
    <property type="term" value="F:oxidoreductase activity"/>
    <property type="evidence" value="ECO:0007669"/>
    <property type="project" value="UniProtKB-KW"/>
</dbReference>
<comment type="caution">
    <text evidence="6">The sequence shown here is derived from an EMBL/GenBank/DDBJ whole genome shotgun (WGS) entry which is preliminary data.</text>
</comment>
<keyword evidence="7" id="KW-1185">Reference proteome</keyword>
<feature type="active site" evidence="3">
    <location>
        <position position="173"/>
    </location>
</feature>
<dbReference type="OrthoDB" id="9812907at2"/>
<feature type="domain" description="6-phosphogluconate dehydrogenase NADP-binding" evidence="4">
    <location>
        <begin position="8"/>
        <end position="164"/>
    </location>
</feature>
<accession>A0A246JUX2</accession>
<evidence type="ECO:0000313" key="7">
    <source>
        <dbReference type="Proteomes" id="UP000197361"/>
    </source>
</evidence>
<dbReference type="InterPro" id="IPR013328">
    <property type="entry name" value="6PGD_dom2"/>
</dbReference>
<feature type="domain" description="3-hydroxyisobutyrate dehydrogenase-like NAD-binding" evidence="5">
    <location>
        <begin position="167"/>
        <end position="263"/>
    </location>
</feature>
<dbReference type="InterPro" id="IPR029154">
    <property type="entry name" value="HIBADH-like_NADP-bd"/>
</dbReference>
<evidence type="ECO:0000259" key="5">
    <source>
        <dbReference type="Pfam" id="PF14833"/>
    </source>
</evidence>
<reference evidence="6 7" key="1">
    <citation type="journal article" date="2010" name="Int. J. Syst. Evol. Microbiol.">
        <title>Sphingopyxis bauzanensis sp. nov., a psychrophilic bacterium isolated from soil.</title>
        <authorList>
            <person name="Zhang D.C."/>
            <person name="Liu H.C."/>
            <person name="Xin Y.H."/>
            <person name="Zhou Y.G."/>
            <person name="Schinner F."/>
            <person name="Margesin R."/>
        </authorList>
    </citation>
    <scope>NUCLEOTIDE SEQUENCE [LARGE SCALE GENOMIC DNA]</scope>
    <source>
        <strain evidence="6 7">DSM 22271</strain>
    </source>
</reference>
<dbReference type="InterPro" id="IPR036291">
    <property type="entry name" value="NAD(P)-bd_dom_sf"/>
</dbReference>
<dbReference type="SUPFAM" id="SSF48179">
    <property type="entry name" value="6-phosphogluconate dehydrogenase C-terminal domain-like"/>
    <property type="match status" value="1"/>
</dbReference>
<dbReference type="EMBL" id="NISK01000002">
    <property type="protein sequence ID" value="OWQ96793.1"/>
    <property type="molecule type" value="Genomic_DNA"/>
</dbReference>
<dbReference type="Gene3D" id="1.10.1040.10">
    <property type="entry name" value="N-(1-d-carboxylethyl)-l-norvaline Dehydrogenase, domain 2"/>
    <property type="match status" value="1"/>
</dbReference>
<dbReference type="PANTHER" id="PTHR43060:SF15">
    <property type="entry name" value="3-HYDROXYISOBUTYRATE DEHYDROGENASE-LIKE 1, MITOCHONDRIAL-RELATED"/>
    <property type="match status" value="1"/>
</dbReference>
<keyword evidence="2" id="KW-0520">NAD</keyword>
<proteinExistence type="predicted"/>
<dbReference type="PANTHER" id="PTHR43060">
    <property type="entry name" value="3-HYDROXYISOBUTYRATE DEHYDROGENASE-LIKE 1, MITOCHONDRIAL-RELATED"/>
    <property type="match status" value="1"/>
</dbReference>
<dbReference type="GO" id="GO:0050661">
    <property type="term" value="F:NADP binding"/>
    <property type="evidence" value="ECO:0007669"/>
    <property type="project" value="InterPro"/>
</dbReference>
<dbReference type="InterPro" id="IPR008927">
    <property type="entry name" value="6-PGluconate_DH-like_C_sf"/>
</dbReference>
<keyword evidence="1" id="KW-0560">Oxidoreductase</keyword>
<name>A0A246JUX2_9SPHN</name>
<dbReference type="SUPFAM" id="SSF51735">
    <property type="entry name" value="NAD(P)-binding Rossmann-fold domains"/>
    <property type="match status" value="1"/>
</dbReference>
<evidence type="ECO:0000256" key="2">
    <source>
        <dbReference type="ARBA" id="ARBA00023027"/>
    </source>
</evidence>
<dbReference type="Gene3D" id="3.40.50.720">
    <property type="entry name" value="NAD(P)-binding Rossmann-like Domain"/>
    <property type="match status" value="1"/>
</dbReference>
<evidence type="ECO:0000256" key="3">
    <source>
        <dbReference type="PIRSR" id="PIRSR000103-1"/>
    </source>
</evidence>
<dbReference type="InterPro" id="IPR015815">
    <property type="entry name" value="HIBADH-related"/>
</dbReference>
<evidence type="ECO:0000313" key="6">
    <source>
        <dbReference type="EMBL" id="OWQ96793.1"/>
    </source>
</evidence>
<dbReference type="Pfam" id="PF03446">
    <property type="entry name" value="NAD_binding_2"/>
    <property type="match status" value="1"/>
</dbReference>
<dbReference type="Proteomes" id="UP000197361">
    <property type="component" value="Unassembled WGS sequence"/>
</dbReference>
<organism evidence="6 7">
    <name type="scientific">Sphingopyxis bauzanensis</name>
    <dbReference type="NCBI Taxonomy" id="651663"/>
    <lineage>
        <taxon>Bacteria</taxon>
        <taxon>Pseudomonadati</taxon>
        <taxon>Pseudomonadota</taxon>
        <taxon>Alphaproteobacteria</taxon>
        <taxon>Sphingomonadales</taxon>
        <taxon>Sphingomonadaceae</taxon>
        <taxon>Sphingopyxis</taxon>
    </lineage>
</organism>
<dbReference type="RefSeq" id="WP_088440649.1">
    <property type="nucleotide sequence ID" value="NZ_BMMC01000014.1"/>
</dbReference>
<protein>
    <submittedName>
        <fullName evidence="6">6-phosphogluconate dehydrogenase</fullName>
    </submittedName>
</protein>
<sequence>MGQKPTAGFIGLGDQGTPIARRIVEAGYPLTIWARREASTALLSDTAAKVAATPAALAADCDIIGICVVNDRDVEQVTIESGLLDAMRPGSVLAIHSTLLPETVIGLDKAARARGVHVLDAPVSGGHNGAKAGTMTVMVGGTSDALDIARPVFNSFARLVAHLGPVGSGQLIKLLNNNLAYANVVASIDALELAEQLGMDREVAIEVIKLSSGASNGLAILADPRTFRKISGPGSNMPKDVHHLAAVAEAIGLGDAPLLALSRTAQSKIAELAARLSDA</sequence>
<evidence type="ECO:0000256" key="1">
    <source>
        <dbReference type="ARBA" id="ARBA00023002"/>
    </source>
</evidence>